<reference evidence="4 5" key="1">
    <citation type="submission" date="2023-11" db="EMBL/GenBank/DDBJ databases">
        <title>Dfirmibasis_genome.</title>
        <authorList>
            <person name="Edelbroek B."/>
            <person name="Kjellin J."/>
            <person name="Jerlstrom-Hultqvist J."/>
            <person name="Soderbom F."/>
        </authorList>
    </citation>
    <scope>NUCLEOTIDE SEQUENCE [LARGE SCALE GENOMIC DNA]</scope>
    <source>
        <strain evidence="4 5">TNS-C-14</strain>
    </source>
</reference>
<feature type="region of interest" description="Disordered" evidence="3">
    <location>
        <begin position="1"/>
        <end position="31"/>
    </location>
</feature>
<protein>
    <recommendedName>
        <fullName evidence="6">TPR-like protein</fullName>
    </recommendedName>
</protein>
<dbReference type="PANTHER" id="PTHR12558">
    <property type="entry name" value="CELL DIVISION CYCLE 16,23,27"/>
    <property type="match status" value="1"/>
</dbReference>
<feature type="compositionally biased region" description="Low complexity" evidence="3">
    <location>
        <begin position="7"/>
        <end position="30"/>
    </location>
</feature>
<evidence type="ECO:0000313" key="5">
    <source>
        <dbReference type="Proteomes" id="UP001344447"/>
    </source>
</evidence>
<evidence type="ECO:0000256" key="2">
    <source>
        <dbReference type="PROSITE-ProRule" id="PRU00339"/>
    </source>
</evidence>
<comment type="caution">
    <text evidence="4">The sequence shown here is derived from an EMBL/GenBank/DDBJ whole genome shotgun (WGS) entry which is preliminary data.</text>
</comment>
<feature type="compositionally biased region" description="Acidic residues" evidence="3">
    <location>
        <begin position="361"/>
        <end position="373"/>
    </location>
</feature>
<dbReference type="CDD" id="cd24142">
    <property type="entry name" value="ACL4-like"/>
    <property type="match status" value="1"/>
</dbReference>
<evidence type="ECO:0008006" key="6">
    <source>
        <dbReference type="Google" id="ProtNLM"/>
    </source>
</evidence>
<dbReference type="PROSITE" id="PS50005">
    <property type="entry name" value="TPR"/>
    <property type="match status" value="2"/>
</dbReference>
<dbReference type="InterPro" id="IPR019734">
    <property type="entry name" value="TPR_rpt"/>
</dbReference>
<feature type="repeat" description="TPR" evidence="2">
    <location>
        <begin position="37"/>
        <end position="70"/>
    </location>
</feature>
<evidence type="ECO:0000313" key="4">
    <source>
        <dbReference type="EMBL" id="KAK5579868.1"/>
    </source>
</evidence>
<accession>A0AAN7U591</accession>
<evidence type="ECO:0000256" key="1">
    <source>
        <dbReference type="ARBA" id="ARBA00022803"/>
    </source>
</evidence>
<sequence>MSKPNKAKLQQQQKKGKKSGNTTTTTTTTNAKKELTSEEYIQQGEKYASQYHFDKALISFENALKLDETNTLVMDIIGEILVENGDLEKAKTYFFKSIQTDPEDSASKYMNLGQLVGGDDALKCYRKGIELMERDLNKIIKEFGSKYNDLEHIPRPLKSTGDDDEIYESDEDDPIIILKQQLCSALCSISELYLTDQCFDDDAEEQCEISLKKAIAYSPNSPEPYSLMASMKISQVKNQEAVEYLNKSYQLWENSDVDDRPEFDYRFNISLLFIELKEDRTAVDILEQLVNEQDNIAELWYTLGVVYNNLQEPLSAQECLITAKELLKIAAPQGRDEELEQLTNTLLKKVKIDVSKLSPEEIEAFNNENDDDNNNNNGETVEEEDLEEIEGEEMDE</sequence>
<dbReference type="Gene3D" id="1.25.40.10">
    <property type="entry name" value="Tetratricopeptide repeat domain"/>
    <property type="match status" value="2"/>
</dbReference>
<feature type="repeat" description="TPR" evidence="2">
    <location>
        <begin position="71"/>
        <end position="104"/>
    </location>
</feature>
<dbReference type="InterPro" id="IPR011990">
    <property type="entry name" value="TPR-like_helical_dom_sf"/>
</dbReference>
<name>A0AAN7U591_9MYCE</name>
<proteinExistence type="predicted"/>
<dbReference type="Proteomes" id="UP001344447">
    <property type="component" value="Unassembled WGS sequence"/>
</dbReference>
<dbReference type="PANTHER" id="PTHR12558:SF50">
    <property type="entry name" value="ASSEMBLY CHAPERONE OF RPL4-RELATED"/>
    <property type="match status" value="1"/>
</dbReference>
<dbReference type="SUPFAM" id="SSF48452">
    <property type="entry name" value="TPR-like"/>
    <property type="match status" value="2"/>
</dbReference>
<dbReference type="Pfam" id="PF13181">
    <property type="entry name" value="TPR_8"/>
    <property type="match status" value="1"/>
</dbReference>
<dbReference type="AlphaFoldDB" id="A0AAN7U591"/>
<organism evidence="4 5">
    <name type="scientific">Dictyostelium firmibasis</name>
    <dbReference type="NCBI Taxonomy" id="79012"/>
    <lineage>
        <taxon>Eukaryota</taxon>
        <taxon>Amoebozoa</taxon>
        <taxon>Evosea</taxon>
        <taxon>Eumycetozoa</taxon>
        <taxon>Dictyostelia</taxon>
        <taxon>Dictyosteliales</taxon>
        <taxon>Dictyosteliaceae</taxon>
        <taxon>Dictyostelium</taxon>
    </lineage>
</organism>
<dbReference type="SMART" id="SM00028">
    <property type="entry name" value="TPR"/>
    <property type="match status" value="4"/>
</dbReference>
<keyword evidence="1 2" id="KW-0802">TPR repeat</keyword>
<dbReference type="EMBL" id="JAVFKY010000003">
    <property type="protein sequence ID" value="KAK5579868.1"/>
    <property type="molecule type" value="Genomic_DNA"/>
</dbReference>
<feature type="compositionally biased region" description="Acidic residues" evidence="3">
    <location>
        <begin position="380"/>
        <end position="396"/>
    </location>
</feature>
<keyword evidence="5" id="KW-1185">Reference proteome</keyword>
<dbReference type="GO" id="GO:0051301">
    <property type="term" value="P:cell division"/>
    <property type="evidence" value="ECO:0007669"/>
    <property type="project" value="TreeGrafter"/>
</dbReference>
<gene>
    <name evidence="4" type="ORF">RB653_009556</name>
</gene>
<evidence type="ECO:0000256" key="3">
    <source>
        <dbReference type="SAM" id="MobiDB-lite"/>
    </source>
</evidence>
<feature type="region of interest" description="Disordered" evidence="3">
    <location>
        <begin position="361"/>
        <end position="396"/>
    </location>
</feature>